<organism evidence="1">
    <name type="scientific">marine sediment metagenome</name>
    <dbReference type="NCBI Taxonomy" id="412755"/>
    <lineage>
        <taxon>unclassified sequences</taxon>
        <taxon>metagenomes</taxon>
        <taxon>ecological metagenomes</taxon>
    </lineage>
</organism>
<gene>
    <name evidence="1" type="ORF">S03H2_34099</name>
</gene>
<dbReference type="AlphaFoldDB" id="X1HH17"/>
<feature type="non-terminal residue" evidence="1">
    <location>
        <position position="1"/>
    </location>
</feature>
<dbReference type="EMBL" id="BARU01020792">
    <property type="protein sequence ID" value="GAH53114.1"/>
    <property type="molecule type" value="Genomic_DNA"/>
</dbReference>
<sequence>GIQGLLDAAKALAMTVVDLVANPEIVIKVKEEFEQNK</sequence>
<dbReference type="Gene3D" id="3.40.630.10">
    <property type="entry name" value="Zn peptidases"/>
    <property type="match status" value="1"/>
</dbReference>
<accession>X1HH17</accession>
<comment type="caution">
    <text evidence="1">The sequence shown here is derived from an EMBL/GenBank/DDBJ whole genome shotgun (WGS) entry which is preliminary data.</text>
</comment>
<evidence type="ECO:0000313" key="1">
    <source>
        <dbReference type="EMBL" id="GAH53114.1"/>
    </source>
</evidence>
<protein>
    <submittedName>
        <fullName evidence="1">Uncharacterized protein</fullName>
    </submittedName>
</protein>
<proteinExistence type="predicted"/>
<reference evidence="1" key="1">
    <citation type="journal article" date="2014" name="Front. Microbiol.">
        <title>High frequency of phylogenetically diverse reductive dehalogenase-homologous genes in deep subseafloor sedimentary metagenomes.</title>
        <authorList>
            <person name="Kawai M."/>
            <person name="Futagami T."/>
            <person name="Toyoda A."/>
            <person name="Takaki Y."/>
            <person name="Nishi S."/>
            <person name="Hori S."/>
            <person name="Arai W."/>
            <person name="Tsubouchi T."/>
            <person name="Morono Y."/>
            <person name="Uchiyama I."/>
            <person name="Ito T."/>
            <person name="Fujiyama A."/>
            <person name="Inagaki F."/>
            <person name="Takami H."/>
        </authorList>
    </citation>
    <scope>NUCLEOTIDE SEQUENCE</scope>
    <source>
        <strain evidence="1">Expedition CK06-06</strain>
    </source>
</reference>
<name>X1HH17_9ZZZZ</name>